<dbReference type="PANTHER" id="PTHR38816">
    <property type="entry name" value="EXOSOME SUBUNIT, DUF54 FAMILY-RELATED"/>
    <property type="match status" value="1"/>
</dbReference>
<dbReference type="Gene3D" id="3.30.1440.10">
    <property type="match status" value="1"/>
</dbReference>
<dbReference type="eggNOG" id="arCOG01042">
    <property type="taxonomic scope" value="Archaea"/>
</dbReference>
<dbReference type="PANTHER" id="PTHR38816:SF1">
    <property type="entry name" value="EXOSOME SUBUNIT"/>
    <property type="match status" value="1"/>
</dbReference>
<evidence type="ECO:0000313" key="1">
    <source>
        <dbReference type="EMBL" id="AEB96087.1"/>
    </source>
</evidence>
<evidence type="ECO:0000313" key="2">
    <source>
        <dbReference type="Proteomes" id="UP000007812"/>
    </source>
</evidence>
<dbReference type="PATRIC" id="fig|1006006.8.peg.1989"/>
<reference evidence="1 2" key="1">
    <citation type="journal article" date="2011" name="J. Bacteriol.">
        <title>Complete genome sequence of Metallosphaera cuprina, a metal sulfide-oxidizing archaeon from a hot spring.</title>
        <authorList>
            <person name="Liu L.J."/>
            <person name="You X.Y."/>
            <person name="Zheng H."/>
            <person name="Wang S."/>
            <person name="Jiang C.Y."/>
            <person name="Liu S.J."/>
        </authorList>
    </citation>
    <scope>NUCLEOTIDE SEQUENCE [LARGE SCALE GENOMIC DNA]</scope>
    <source>
        <strain evidence="1 2">Ar-4</strain>
    </source>
</reference>
<dbReference type="RefSeq" id="WP_013738585.1">
    <property type="nucleotide sequence ID" value="NC_015435.1"/>
</dbReference>
<sequence length="145" mass="16314">MKVNKLVASIFSYSTESEQKVVQSLNSLLGNIEGLNVIETKVTGHYGDPILTYRVELEGKQATAVTERIISKLDKGDIVFLLSTLESRSQGNRIYLRIDKQELISRNRVVLKDGEDVIKITISLKDDIAKFREVLRQIASGNLYT</sequence>
<dbReference type="GeneID" id="10494173"/>
<dbReference type="AlphaFoldDB" id="F4G1T0"/>
<dbReference type="STRING" id="1006006.Mcup_1985"/>
<keyword evidence="2" id="KW-1185">Reference proteome</keyword>
<dbReference type="Proteomes" id="UP000007812">
    <property type="component" value="Chromosome"/>
</dbReference>
<name>F4G1T0_METCR</name>
<dbReference type="InterPro" id="IPR022803">
    <property type="entry name" value="Ribosomal_uL5_dom_sf"/>
</dbReference>
<evidence type="ECO:0008006" key="3">
    <source>
        <dbReference type="Google" id="ProtNLM"/>
    </source>
</evidence>
<protein>
    <recommendedName>
        <fullName evidence="3">Exosome protein</fullName>
    </recommendedName>
</protein>
<organism evidence="1 2">
    <name type="scientific">Metallosphaera cuprina (strain Ar-4)</name>
    <dbReference type="NCBI Taxonomy" id="1006006"/>
    <lineage>
        <taxon>Archaea</taxon>
        <taxon>Thermoproteota</taxon>
        <taxon>Thermoprotei</taxon>
        <taxon>Sulfolobales</taxon>
        <taxon>Sulfolobaceae</taxon>
        <taxon>Metallosphaera</taxon>
    </lineage>
</organism>
<dbReference type="EMBL" id="CP002656">
    <property type="protein sequence ID" value="AEB96087.1"/>
    <property type="molecule type" value="Genomic_DNA"/>
</dbReference>
<accession>F4G1T0</accession>
<proteinExistence type="predicted"/>
<dbReference type="OrthoDB" id="10874at2157"/>
<gene>
    <name evidence="1" type="ordered locus">Mcup_1985</name>
</gene>
<dbReference type="HOGENOM" id="CLU_131306_1_2_2"/>
<dbReference type="SUPFAM" id="SSF55282">
    <property type="entry name" value="RL5-like"/>
    <property type="match status" value="1"/>
</dbReference>
<dbReference type="InterPro" id="IPR002739">
    <property type="entry name" value="PAB1135-like"/>
</dbReference>
<dbReference type="KEGG" id="mcn:Mcup_1985"/>
<dbReference type="Pfam" id="PF01877">
    <property type="entry name" value="RNA_binding"/>
    <property type="match status" value="1"/>
</dbReference>